<dbReference type="OrthoDB" id="9791397at2"/>
<sequence length="311" mass="34474">MSGCSPTLGIVSETSTSTPVHSPIATEPLRASLSPSRAGDFKTCPLLYRFRSIDRLPQKPTLATSRGTVVHSVLERLFDLPQAERTIARASDLVRPAWDDLIAAEPEIAELFADDADGSGLERFLTQARALVSTYFQMEDPSRFEPSGRELLVETTVGEGEGLLLRGYVDRLDEAPDGRIRVVDYKTGAAPREAFEAKALFQMKFYALVIWRNTGTIPAQLKLMYLSEGDSLMYSPEERELLSLERQLGALWAAIERSLRAEEFRANPSKLCGWCDFKDLCPAYGGTPPPFPRERVVDVAIDRRSEGVGTD</sequence>
<dbReference type="InterPro" id="IPR011604">
    <property type="entry name" value="PDDEXK-like_dom_sf"/>
</dbReference>
<gene>
    <name evidence="6" type="ORF">EK0264_18475</name>
</gene>
<dbReference type="Gene3D" id="3.90.320.10">
    <property type="match status" value="1"/>
</dbReference>
<dbReference type="GO" id="GO:0004386">
    <property type="term" value="F:helicase activity"/>
    <property type="evidence" value="ECO:0007669"/>
    <property type="project" value="UniProtKB-KW"/>
</dbReference>
<dbReference type="EMBL" id="CP047156">
    <property type="protein sequence ID" value="QHC02061.1"/>
    <property type="molecule type" value="Genomic_DNA"/>
</dbReference>
<evidence type="ECO:0000259" key="5">
    <source>
        <dbReference type="Pfam" id="PF12705"/>
    </source>
</evidence>
<keyword evidence="3" id="KW-0234">DNA repair</keyword>
<evidence type="ECO:0000256" key="3">
    <source>
        <dbReference type="ARBA" id="ARBA00023204"/>
    </source>
</evidence>
<name>A0A7L4YS31_9ACTN</name>
<feature type="domain" description="PD-(D/E)XK endonuclease-like" evidence="5">
    <location>
        <begin position="32"/>
        <end position="282"/>
    </location>
</feature>
<dbReference type="InterPro" id="IPR038726">
    <property type="entry name" value="PDDEXK_AddAB-type"/>
</dbReference>
<reference evidence="6 7" key="1">
    <citation type="journal article" date="2018" name="Int. J. Syst. Evol. Microbiol.">
        <title>Epidermidibacterium keratini gen. nov., sp. nov., a member of the family Sporichthyaceae, isolated from keratin epidermis.</title>
        <authorList>
            <person name="Lee D.G."/>
            <person name="Trujillo M.E."/>
            <person name="Kang S."/>
            <person name="Nam J.J."/>
            <person name="Kim Y.J."/>
        </authorList>
    </citation>
    <scope>NUCLEOTIDE SEQUENCE [LARGE SCALE GENOMIC DNA]</scope>
    <source>
        <strain evidence="6 7">EPI-7</strain>
    </source>
</reference>
<keyword evidence="2" id="KW-0547">Nucleotide-binding</keyword>
<accession>A0A7L4YS31</accession>
<protein>
    <submittedName>
        <fullName evidence="6">Recombinase RecB</fullName>
    </submittedName>
</protein>
<evidence type="ECO:0000256" key="4">
    <source>
        <dbReference type="SAM" id="MobiDB-lite"/>
    </source>
</evidence>
<organism evidence="6 7">
    <name type="scientific">Epidermidibacterium keratini</name>
    <dbReference type="NCBI Taxonomy" id="1891644"/>
    <lineage>
        <taxon>Bacteria</taxon>
        <taxon>Bacillati</taxon>
        <taxon>Actinomycetota</taxon>
        <taxon>Actinomycetes</taxon>
        <taxon>Sporichthyales</taxon>
        <taxon>Sporichthyaceae</taxon>
        <taxon>Epidermidibacterium</taxon>
    </lineage>
</organism>
<evidence type="ECO:0000256" key="1">
    <source>
        <dbReference type="ARBA" id="ARBA00022763"/>
    </source>
</evidence>
<dbReference type="Proteomes" id="UP000463857">
    <property type="component" value="Chromosome"/>
</dbReference>
<dbReference type="Pfam" id="PF12705">
    <property type="entry name" value="PDDEXK_1"/>
    <property type="match status" value="1"/>
</dbReference>
<keyword evidence="7" id="KW-1185">Reference proteome</keyword>
<proteinExistence type="predicted"/>
<evidence type="ECO:0000256" key="2">
    <source>
        <dbReference type="ARBA" id="ARBA00022806"/>
    </source>
</evidence>
<dbReference type="InterPro" id="IPR011335">
    <property type="entry name" value="Restrct_endonuc-II-like"/>
</dbReference>
<keyword evidence="1" id="KW-0227">DNA damage</keyword>
<dbReference type="SUPFAM" id="SSF52980">
    <property type="entry name" value="Restriction endonuclease-like"/>
    <property type="match status" value="1"/>
</dbReference>
<keyword evidence="2" id="KW-0378">Hydrolase</keyword>
<evidence type="ECO:0000313" key="7">
    <source>
        <dbReference type="Proteomes" id="UP000463857"/>
    </source>
</evidence>
<keyword evidence="2" id="KW-0347">Helicase</keyword>
<dbReference type="GO" id="GO:0006281">
    <property type="term" value="P:DNA repair"/>
    <property type="evidence" value="ECO:0007669"/>
    <property type="project" value="UniProtKB-KW"/>
</dbReference>
<feature type="region of interest" description="Disordered" evidence="4">
    <location>
        <begin position="1"/>
        <end position="23"/>
    </location>
</feature>
<evidence type="ECO:0000313" key="6">
    <source>
        <dbReference type="EMBL" id="QHC02061.1"/>
    </source>
</evidence>
<keyword evidence="2" id="KW-0067">ATP-binding</keyword>
<dbReference type="InParanoid" id="A0A7L4YS31"/>
<dbReference type="KEGG" id="eke:EK0264_18475"/>
<dbReference type="AlphaFoldDB" id="A0A7L4YS31"/>